<feature type="region of interest" description="Disordered" evidence="1">
    <location>
        <begin position="1"/>
        <end position="34"/>
    </location>
</feature>
<proteinExistence type="predicted"/>
<keyword evidence="3" id="KW-1185">Reference proteome</keyword>
<evidence type="ECO:0000313" key="2">
    <source>
        <dbReference type="EMBL" id="KAH3738034.1"/>
    </source>
</evidence>
<evidence type="ECO:0000313" key="3">
    <source>
        <dbReference type="Proteomes" id="UP000828390"/>
    </source>
</evidence>
<feature type="compositionally biased region" description="Basic and acidic residues" evidence="1">
    <location>
        <begin position="10"/>
        <end position="19"/>
    </location>
</feature>
<dbReference type="Proteomes" id="UP000828390">
    <property type="component" value="Unassembled WGS sequence"/>
</dbReference>
<dbReference type="EMBL" id="JAIWYP010000011">
    <property type="protein sequence ID" value="KAH3738034.1"/>
    <property type="molecule type" value="Genomic_DNA"/>
</dbReference>
<gene>
    <name evidence="2" type="ORF">DPMN_044639</name>
</gene>
<comment type="caution">
    <text evidence="2">The sequence shown here is derived from an EMBL/GenBank/DDBJ whole genome shotgun (WGS) entry which is preliminary data.</text>
</comment>
<evidence type="ECO:0000256" key="1">
    <source>
        <dbReference type="SAM" id="MobiDB-lite"/>
    </source>
</evidence>
<reference evidence="2" key="2">
    <citation type="submission" date="2020-11" db="EMBL/GenBank/DDBJ databases">
        <authorList>
            <person name="McCartney M.A."/>
            <person name="Auch B."/>
            <person name="Kono T."/>
            <person name="Mallez S."/>
            <person name="Becker A."/>
            <person name="Gohl D.M."/>
            <person name="Silverstein K.A.T."/>
            <person name="Koren S."/>
            <person name="Bechman K.B."/>
            <person name="Herman A."/>
            <person name="Abrahante J.E."/>
            <person name="Garbe J."/>
        </authorList>
    </citation>
    <scope>NUCLEOTIDE SEQUENCE</scope>
    <source>
        <strain evidence="2">Duluth1</strain>
        <tissue evidence="2">Whole animal</tissue>
    </source>
</reference>
<organism evidence="2 3">
    <name type="scientific">Dreissena polymorpha</name>
    <name type="common">Zebra mussel</name>
    <name type="synonym">Mytilus polymorpha</name>
    <dbReference type="NCBI Taxonomy" id="45954"/>
    <lineage>
        <taxon>Eukaryota</taxon>
        <taxon>Metazoa</taxon>
        <taxon>Spiralia</taxon>
        <taxon>Lophotrochozoa</taxon>
        <taxon>Mollusca</taxon>
        <taxon>Bivalvia</taxon>
        <taxon>Autobranchia</taxon>
        <taxon>Heteroconchia</taxon>
        <taxon>Euheterodonta</taxon>
        <taxon>Imparidentia</taxon>
        <taxon>Neoheterodontei</taxon>
        <taxon>Myida</taxon>
        <taxon>Dreissenoidea</taxon>
        <taxon>Dreissenidae</taxon>
        <taxon>Dreissena</taxon>
    </lineage>
</organism>
<sequence length="111" mass="12648">MLKLAQTDRQTNRPTDRQGKNNMSPTTIFANHNERSRPPILLDNVCRTCLSVEPWIWNQQKPSGDLMMAEEWLPAKLIKRYANGFEPSPEFSDGRTDGQTVQMLYATLPAA</sequence>
<name>A0A9D4D4W2_DREPO</name>
<feature type="compositionally biased region" description="Polar residues" evidence="1">
    <location>
        <begin position="20"/>
        <end position="30"/>
    </location>
</feature>
<reference evidence="2" key="1">
    <citation type="journal article" date="2019" name="bioRxiv">
        <title>The Genome of the Zebra Mussel, Dreissena polymorpha: A Resource for Invasive Species Research.</title>
        <authorList>
            <person name="McCartney M.A."/>
            <person name="Auch B."/>
            <person name="Kono T."/>
            <person name="Mallez S."/>
            <person name="Zhang Y."/>
            <person name="Obille A."/>
            <person name="Becker A."/>
            <person name="Abrahante J.E."/>
            <person name="Garbe J."/>
            <person name="Badalamenti J.P."/>
            <person name="Herman A."/>
            <person name="Mangelson H."/>
            <person name="Liachko I."/>
            <person name="Sullivan S."/>
            <person name="Sone E.D."/>
            <person name="Koren S."/>
            <person name="Silverstein K.A.T."/>
            <person name="Beckman K.B."/>
            <person name="Gohl D.M."/>
        </authorList>
    </citation>
    <scope>NUCLEOTIDE SEQUENCE</scope>
    <source>
        <strain evidence="2">Duluth1</strain>
        <tissue evidence="2">Whole animal</tissue>
    </source>
</reference>
<accession>A0A9D4D4W2</accession>
<dbReference type="AlphaFoldDB" id="A0A9D4D4W2"/>
<protein>
    <submittedName>
        <fullName evidence="2">Uncharacterized protein</fullName>
    </submittedName>
</protein>